<reference evidence="2 3" key="1">
    <citation type="submission" date="2019-09" db="EMBL/GenBank/DDBJ databases">
        <title>Screening of Novel Bioactive Compounds from Soil-Associated.</title>
        <authorList>
            <person name="Gong X."/>
        </authorList>
    </citation>
    <scope>NUCLEOTIDE SEQUENCE [LARGE SCALE GENOMIC DNA]</scope>
    <source>
        <strain evidence="2 3">Gxj-6</strain>
    </source>
</reference>
<name>A0A5J5K044_9ACTN</name>
<evidence type="ECO:0000256" key="1">
    <source>
        <dbReference type="SAM" id="SignalP"/>
    </source>
</evidence>
<dbReference type="Proteomes" id="UP000327011">
    <property type="component" value="Unassembled WGS sequence"/>
</dbReference>
<dbReference type="EMBL" id="VYTZ01000008">
    <property type="protein sequence ID" value="KAA9376238.1"/>
    <property type="molecule type" value="Genomic_DNA"/>
</dbReference>
<keyword evidence="3" id="KW-1185">Reference proteome</keyword>
<dbReference type="SUPFAM" id="SSF50494">
    <property type="entry name" value="Trypsin-like serine proteases"/>
    <property type="match status" value="1"/>
</dbReference>
<dbReference type="GO" id="GO:0006508">
    <property type="term" value="P:proteolysis"/>
    <property type="evidence" value="ECO:0007669"/>
    <property type="project" value="InterPro"/>
</dbReference>
<organism evidence="2 3">
    <name type="scientific">Microbispora cellulosiformans</name>
    <dbReference type="NCBI Taxonomy" id="2614688"/>
    <lineage>
        <taxon>Bacteria</taxon>
        <taxon>Bacillati</taxon>
        <taxon>Actinomycetota</taxon>
        <taxon>Actinomycetes</taxon>
        <taxon>Streptosporangiales</taxon>
        <taxon>Streptosporangiaceae</taxon>
        <taxon>Microbispora</taxon>
    </lineage>
</organism>
<gene>
    <name evidence="2" type="ORF">F5972_22565</name>
</gene>
<evidence type="ECO:0000313" key="2">
    <source>
        <dbReference type="EMBL" id="KAA9376238.1"/>
    </source>
</evidence>
<dbReference type="RefSeq" id="WP_150935611.1">
    <property type="nucleotide sequence ID" value="NZ_VYTZ01000008.1"/>
</dbReference>
<evidence type="ECO:0000313" key="3">
    <source>
        <dbReference type="Proteomes" id="UP000327011"/>
    </source>
</evidence>
<dbReference type="InterPro" id="IPR018114">
    <property type="entry name" value="TRYPSIN_HIS"/>
</dbReference>
<protein>
    <recommendedName>
        <fullName evidence="4">Trypsin-like serine protease</fullName>
    </recommendedName>
</protein>
<evidence type="ECO:0008006" key="4">
    <source>
        <dbReference type="Google" id="ProtNLM"/>
    </source>
</evidence>
<feature type="chain" id="PRO_5023856206" description="Trypsin-like serine protease" evidence="1">
    <location>
        <begin position="29"/>
        <end position="439"/>
    </location>
</feature>
<sequence length="439" mass="46280">MVNRTVSRPAICISLALLCLGTLPPANAASTGPSRETIASTTAPVPGGYESWDALWKAQKDLVGQADEIRKVARRGARFVPGYADITLDNEHRRVDLYWKGEPPADVRAAVASAKVRVQLHTAAYDFNELQTAARAVMGGRFTATSLSNGRALDTRDIVEVGPSAGGSGLTITHFDPSTTRDASSATIEVSAGGVSVRANVVGTAERPSTTNYFRQAVPVRGGRVFIANSSLCSTAFVVQDPAGALRTLTAAHCVRKGQYVDTYNGQAFGVANNSNSIQDVAIFDNSRYYTGVTYTRQVEQGAGMDTDDRVTAALTTGAYQPYVGQWICISPGLSGGSCGIQITASGVWYEDPSAGRTIGPVFKGWSNTENVVGSGDSGGPVFDSISPELHITALGVISGRYGATSTQCKSYANGRSCSHGVLFVGIEDAYRALGIRVW</sequence>
<accession>A0A5J5K044</accession>
<comment type="caution">
    <text evidence="2">The sequence shown here is derived from an EMBL/GenBank/DDBJ whole genome shotgun (WGS) entry which is preliminary data.</text>
</comment>
<feature type="signal peptide" evidence="1">
    <location>
        <begin position="1"/>
        <end position="28"/>
    </location>
</feature>
<dbReference type="PROSITE" id="PS00134">
    <property type="entry name" value="TRYPSIN_HIS"/>
    <property type="match status" value="1"/>
</dbReference>
<dbReference type="AlphaFoldDB" id="A0A5J5K044"/>
<proteinExistence type="predicted"/>
<dbReference type="InterPro" id="IPR043504">
    <property type="entry name" value="Peptidase_S1_PA_chymotrypsin"/>
</dbReference>
<dbReference type="GO" id="GO:0004252">
    <property type="term" value="F:serine-type endopeptidase activity"/>
    <property type="evidence" value="ECO:0007669"/>
    <property type="project" value="InterPro"/>
</dbReference>
<keyword evidence="1" id="KW-0732">Signal</keyword>
<dbReference type="InterPro" id="IPR009003">
    <property type="entry name" value="Peptidase_S1_PA"/>
</dbReference>
<dbReference type="Gene3D" id="2.40.10.10">
    <property type="entry name" value="Trypsin-like serine proteases"/>
    <property type="match status" value="2"/>
</dbReference>